<name>A0A8J3IPL9_9CHLR</name>
<proteinExistence type="predicted"/>
<accession>A0A8J3IPL9</accession>
<dbReference type="EMBL" id="BNJK01000001">
    <property type="protein sequence ID" value="GHO95539.1"/>
    <property type="molecule type" value="Genomic_DNA"/>
</dbReference>
<gene>
    <name evidence="3" type="ORF">KSF_055870</name>
</gene>
<organism evidence="3 4">
    <name type="scientific">Reticulibacter mediterranei</name>
    <dbReference type="NCBI Taxonomy" id="2778369"/>
    <lineage>
        <taxon>Bacteria</taxon>
        <taxon>Bacillati</taxon>
        <taxon>Chloroflexota</taxon>
        <taxon>Ktedonobacteria</taxon>
        <taxon>Ktedonobacterales</taxon>
        <taxon>Reticulibacteraceae</taxon>
        <taxon>Reticulibacter</taxon>
    </lineage>
</organism>
<reference evidence="3" key="1">
    <citation type="submission" date="2020-10" db="EMBL/GenBank/DDBJ databases">
        <title>Taxonomic study of unclassified bacteria belonging to the class Ktedonobacteria.</title>
        <authorList>
            <person name="Yabe S."/>
            <person name="Wang C.M."/>
            <person name="Zheng Y."/>
            <person name="Sakai Y."/>
            <person name="Cavaletti L."/>
            <person name="Monciardini P."/>
            <person name="Donadio S."/>
        </authorList>
    </citation>
    <scope>NUCLEOTIDE SEQUENCE</scope>
    <source>
        <strain evidence="3">ID150040</strain>
    </source>
</reference>
<feature type="compositionally biased region" description="Low complexity" evidence="1">
    <location>
        <begin position="56"/>
        <end position="69"/>
    </location>
</feature>
<keyword evidence="2" id="KW-1133">Transmembrane helix</keyword>
<feature type="transmembrane region" description="Helical" evidence="2">
    <location>
        <begin position="27"/>
        <end position="49"/>
    </location>
</feature>
<evidence type="ECO:0000256" key="2">
    <source>
        <dbReference type="SAM" id="Phobius"/>
    </source>
</evidence>
<keyword evidence="2" id="KW-0812">Transmembrane</keyword>
<evidence type="ECO:0000313" key="4">
    <source>
        <dbReference type="Proteomes" id="UP000597444"/>
    </source>
</evidence>
<evidence type="ECO:0000256" key="1">
    <source>
        <dbReference type="SAM" id="MobiDB-lite"/>
    </source>
</evidence>
<protein>
    <submittedName>
        <fullName evidence="3">Uncharacterized protein</fullName>
    </submittedName>
</protein>
<evidence type="ECO:0000313" key="3">
    <source>
        <dbReference type="EMBL" id="GHO95539.1"/>
    </source>
</evidence>
<sequence>MQQTMSRPQPNMPPNSQNGGPARTQSLIITAITLFALSGLIIGFAVGAVTRPKQAAQPTAAPTVNPVAQKSQPTTAPKTEPQPLGCPIIDQSDNVGVADGTTIHTFQIHAVDKSGKCAQSGKAIEAPGITCKLWLSKSTDDALKGTAAVGTNIKAIPQPIKGEVENSLTFTDSQHSQTQMCDDKGHGFWKFSVSPTAKSGDYWLVVLADWDGKFYNLSWVPFKINAN</sequence>
<feature type="region of interest" description="Disordered" evidence="1">
    <location>
        <begin position="1"/>
        <end position="22"/>
    </location>
</feature>
<dbReference type="RefSeq" id="WP_220206211.1">
    <property type="nucleotide sequence ID" value="NZ_BNJK01000001.1"/>
</dbReference>
<feature type="region of interest" description="Disordered" evidence="1">
    <location>
        <begin position="56"/>
        <end position="84"/>
    </location>
</feature>
<dbReference type="Proteomes" id="UP000597444">
    <property type="component" value="Unassembled WGS sequence"/>
</dbReference>
<keyword evidence="2" id="KW-0472">Membrane</keyword>
<comment type="caution">
    <text evidence="3">The sequence shown here is derived from an EMBL/GenBank/DDBJ whole genome shotgun (WGS) entry which is preliminary data.</text>
</comment>
<dbReference type="AlphaFoldDB" id="A0A8J3IPL9"/>
<keyword evidence="4" id="KW-1185">Reference proteome</keyword>